<dbReference type="FunFam" id="2.60.40.10:FF:000028">
    <property type="entry name" value="Neuronal cell adhesion molecule"/>
    <property type="match status" value="1"/>
</dbReference>
<evidence type="ECO:0000256" key="2">
    <source>
        <dbReference type="ARBA" id="ARBA00022737"/>
    </source>
</evidence>
<evidence type="ECO:0000256" key="6">
    <source>
        <dbReference type="SAM" id="Phobius"/>
    </source>
</evidence>
<dbReference type="Proteomes" id="UP001249851">
    <property type="component" value="Unassembled WGS sequence"/>
</dbReference>
<feature type="signal peptide" evidence="7">
    <location>
        <begin position="1"/>
        <end position="24"/>
    </location>
</feature>
<dbReference type="PROSITE" id="PS50041">
    <property type="entry name" value="C_TYPE_LECTIN_2"/>
    <property type="match status" value="2"/>
</dbReference>
<dbReference type="SMART" id="SM00231">
    <property type="entry name" value="FA58C"/>
    <property type="match status" value="1"/>
</dbReference>
<feature type="domain" description="Fibronectin type-III" evidence="10">
    <location>
        <begin position="1991"/>
        <end position="2096"/>
    </location>
</feature>
<gene>
    <name evidence="11" type="ORF">P5673_005436</name>
</gene>
<feature type="transmembrane region" description="Helical" evidence="6">
    <location>
        <begin position="665"/>
        <end position="689"/>
    </location>
</feature>
<keyword evidence="12" id="KW-1185">Reference proteome</keyword>
<dbReference type="GO" id="GO:0019955">
    <property type="term" value="F:cytokine binding"/>
    <property type="evidence" value="ECO:0007669"/>
    <property type="project" value="TreeGrafter"/>
</dbReference>
<evidence type="ECO:0000259" key="10">
    <source>
        <dbReference type="PROSITE" id="PS50853"/>
    </source>
</evidence>
<keyword evidence="1 7" id="KW-0732">Signal</keyword>
<dbReference type="GO" id="GO:0009897">
    <property type="term" value="C:external side of plasma membrane"/>
    <property type="evidence" value="ECO:0007669"/>
    <property type="project" value="TreeGrafter"/>
</dbReference>
<dbReference type="Gene3D" id="1.10.287.70">
    <property type="match status" value="2"/>
</dbReference>
<feature type="domain" description="Fibronectin type-III" evidence="10">
    <location>
        <begin position="248"/>
        <end position="343"/>
    </location>
</feature>
<dbReference type="InterPro" id="IPR001304">
    <property type="entry name" value="C-type_lectin-like"/>
</dbReference>
<reference evidence="11" key="1">
    <citation type="journal article" date="2023" name="G3 (Bethesda)">
        <title>Whole genome assembly and annotation of the endangered Caribbean coral Acropora cervicornis.</title>
        <authorList>
            <person name="Selwyn J.D."/>
            <person name="Vollmer S.V."/>
        </authorList>
    </citation>
    <scope>NUCLEOTIDE SEQUENCE</scope>
    <source>
        <strain evidence="11">K2</strain>
    </source>
</reference>
<keyword evidence="6" id="KW-0472">Membrane</keyword>
<dbReference type="Gene3D" id="2.60.40.10">
    <property type="entry name" value="Immunoglobulins"/>
    <property type="match status" value="10"/>
</dbReference>
<keyword evidence="5" id="KW-0325">Glycoprotein</keyword>
<dbReference type="GO" id="GO:0004896">
    <property type="term" value="F:cytokine receptor activity"/>
    <property type="evidence" value="ECO:0007669"/>
    <property type="project" value="TreeGrafter"/>
</dbReference>
<feature type="domain" description="C-type lectin" evidence="9">
    <location>
        <begin position="1259"/>
        <end position="1370"/>
    </location>
</feature>
<dbReference type="CDD" id="cd00037">
    <property type="entry name" value="CLECT"/>
    <property type="match status" value="2"/>
</dbReference>
<feature type="transmembrane region" description="Helical" evidence="6">
    <location>
        <begin position="2747"/>
        <end position="2769"/>
    </location>
</feature>
<evidence type="ECO:0000256" key="3">
    <source>
        <dbReference type="ARBA" id="ARBA00023157"/>
    </source>
</evidence>
<sequence>MKKIIDATKEIIVLVALQFALVHPDTCASTESSAVIDPRLNITVKNKTSTSIAVTWDPIQSDHLKWENISGYRVSLNKASNRTWSRDYFLCQAAQALILKNLQVYTNYCIIVASFRRMIIRNNSQCLFATTGEEAPNAAPQNLSVVNASSTSLNITWAPLPLKHRRGLILGYKISYEELVKKTHGRVSRSPHSRQRSVNGSKTLEVKVDGLRKFTNYCVKAWAFNSKGDGKETKDVCVATDEDVPTQPPPNVIAFNKTFSNMFVNWTPISPEFITGILLGYRLFYRKRTEPQNSKSVIISNGNLIAELRNLEEDTQYCIQLAGITRIGDGHKTGCLYVTTEKAIVTIVPQPSSEGSFSPSAVKVTWTVPSKNQGVPITGFYLHIKEKESSSLKPKALFENIITLANASQTSLVIRNLSVLTKYQVQMAAYSGRKVGNYSSPIIAETCRCPKYLPTATRPSPLEREGKSGIASVIADVVKKTCGTCKEHGQTELIPSNTSDIGDLSGVQFPVTLTSLPGESSFTFVPVLNVPGLVVLKRRGNKAAQKFYEKVITGSVMDAWPVLAVSVLMFYNMGVIVWFLDYTYSDDKIPSSNNDRIERLYGFTQANELEILRRPEIKDAKENPKQDELAWSFVKGAYEGSWWAFITMTTVGYGDQCLKSVRARLFALLWMIGSLVFLPFLTGAISTILTVQVMETKLTVPKSDGSAVTAAAITNSSEAKLAMGRLSNKFKLTATYDTLEALVLSFKEGDVDYILVDMYLPAKRKDLFNGSWFEVAGSLGSEFYHCAMLQGDTVKLAPALKEMIAFDDVQTKFLKDDEPAEKVTSKKESLFFDPTSPFFNCVIYGGLCVLCFFWVCGGLYQIIHIIRRRHSDSERDASTRMKNSDVHKELKTLVEEFYRSMCYKYEMIRRKHTAQLKEHGVIIFGPLRQTSQEYVEDETFNLSCIPKEIKGVLKEIWENNTHINSTNSLVQHEDFPGNPHRSRRIDSFNASLAQPLTGQRLRAYLTVAESGLYNLNIYCETTCVFSFKDQQGNTHVKCQNNTIILNLTAGSFYDMTILHTLGLSNHSEVELSLVKPNGSREGPISEENLVAYQNDGSLGQFQPGEWASWEPCDMLTRTQKRYRQCQTFPPLYSGINSSFELSQSKTCGPTRAPQIDRLHQNGMTSVTVKWKHIEGYFFPGTQRGYKILFMQKGTKNETFTSGWNTSTFDIKLPSEPQVNTEYCLAVLAFDEYGNGPSSSMKCLNITLVDGTCPKSWMRHENSCYLLRKGPEPWEKAKETCISLRSQLATISSSDENNFIASMVNDCSWIGVQWNETVMGYAWVDGSAIDFSETWKNRQNDSSKCVCIREKGAGGDWNQLSCLQPCAFVCEKTVSHDTHNETCNNMALGFENGLFPNANITASSVLQGYWPENARLAGNKAWCPSGFGSGEYLEVRLGSPHAICAVATQGLHMHNNYTTAYKLQLSMDGSMWEWFNHGNGKILKGNVNSFDVVKQEFKFAPTAQYVRFWPENFTSRPCLRIEMFGNAVDTATGPPTGPPVNVFVAMATMKVAIISWSPQPSYYSCGDDSHKYKVSILEKGFHVTKVFDVDRETSMKFKDFTISSTYCVSLLAVNSFGEGPWSDCVTFKAASACLPGWFSFDGHCYRAYHDSFSWSDAERECHNRNSKLVVITSSTENEFVGSLVHPKSTCTWIGLEVVSGKLHWIGNFKGNFTKWYDGMYSRRSHKMFVQSADYRTYYYYCSSQPLGIENKAIPDSAFTFSHSPQGYPGHFPSVRLASDGGWCPLASKDSFVFLRVSFQAIHIICAIGLQGDAKNIGFVSKYKLKLAIEDSGEEFYRERGEIKLFRASENYYDVAKNLLEDGVAAKYLTFIPTEWEEKLCLRIEIYGRQHVEGGPTRAPESVSHWFEGDTLLVKWTPIPIFFQAYLLQGYAIVATKRDVKIAVWNEPATATNTSKSGVKADEIDCVIVYGYNKYKGGYPSSCPTTEPPVYEPPALLNATNSTSDSFSIRWKPYSGDGTLIGYRVIVLKQSLRKRLVKREATPPTGEVVLNFSLPANVTSIEIGNLSASTKFCVRISAILFESNDDMSECVYIYTKQAEIKAPTILSTKKINSTAYNITWQPVFDPDGGSIVLRYLISWHNVDDFSRSTNVSYKARNGSEFYMTLNGFQPFSTYCVQVKALAQTAVSPFSECVIVAPRDVLPAPNASIESERPTAVIVRWEPPIRNLPDGILLGYYLFLRDLNTTTVTGPTATNASLPYSDCIQVAAFTIEGSGNFTECLSVQRPPPKTNLKISASSKMTTSTIKVFWAPLTFEDASIEVTGYELQYKLVKQNGTAVKNSDHEKLILCSELVEFLLTNLTSFSQYKIQMAGIFQNGSRTFSNTVYGETCACPEFITIASTPQDPETVDSTIHELTKVIASLLIDTCGYCKQYGKTTLIYSNSSKSEFEGIGFPVTKTSYGQSEYSKFVPIIRVPGVVLITRKKQLGVILTKATAGSILDSWPIIVFTVVIATLAGIIVWFLDSKANPEHFPRQFIKGAGQGFWWSFISMTTVGYGDLCPKSILGKAFAMIWFLVGLVIFSVFMGALASLMTITTVKNTVVGMSSGVDSATVAVVENSAEKRVALGPLSGKVSVGAALPDVEHLVEALKTEKVDAILVDMYTPAKRKDLFNGSWFEVSKLLKTEISQGVVLQGTALNLADELYKSVLEQNVQTQYLLEVKEKGENSEVETDSADPVTILEPDSPYFLTTLHVLGIAVATLFCCGLVYQIFYFKRTRYRPDERDRHNSVSPESEKAAITIAATVAMIEEFHSSFSATYKELRQKYLAEIIQLTRLKQQGNKSSLFESGYPDSAA</sequence>
<keyword evidence="4 11" id="KW-0675">Receptor</keyword>
<dbReference type="Pfam" id="PF00041">
    <property type="entry name" value="fn3"/>
    <property type="match status" value="4"/>
</dbReference>
<evidence type="ECO:0000256" key="7">
    <source>
        <dbReference type="SAM" id="SignalP"/>
    </source>
</evidence>
<dbReference type="GO" id="GO:0043235">
    <property type="term" value="C:receptor complex"/>
    <property type="evidence" value="ECO:0007669"/>
    <property type="project" value="TreeGrafter"/>
</dbReference>
<feature type="domain" description="F5/8 type C" evidence="8">
    <location>
        <begin position="1740"/>
        <end position="1887"/>
    </location>
</feature>
<dbReference type="Gene3D" id="2.60.120.260">
    <property type="entry name" value="Galactose-binding domain-like"/>
    <property type="match status" value="2"/>
</dbReference>
<dbReference type="InterPro" id="IPR000421">
    <property type="entry name" value="FA58C"/>
</dbReference>
<feature type="domain" description="C-type lectin" evidence="9">
    <location>
        <begin position="1639"/>
        <end position="1717"/>
    </location>
</feature>
<dbReference type="PROSITE" id="PS01285">
    <property type="entry name" value="FA58C_1"/>
    <property type="match status" value="1"/>
</dbReference>
<name>A0AAD9QY19_ACRCE</name>
<dbReference type="CDD" id="cd00057">
    <property type="entry name" value="FA58C"/>
    <property type="match status" value="1"/>
</dbReference>
<keyword evidence="3" id="KW-1015">Disulfide bond</keyword>
<reference evidence="11" key="2">
    <citation type="journal article" date="2023" name="Science">
        <title>Genomic signatures of disease resistance in endangered staghorn corals.</title>
        <authorList>
            <person name="Vollmer S.V."/>
            <person name="Selwyn J.D."/>
            <person name="Despard B.A."/>
            <person name="Roesel C.L."/>
        </authorList>
    </citation>
    <scope>NUCLEOTIDE SEQUENCE</scope>
    <source>
        <strain evidence="11">K2</strain>
    </source>
</reference>
<dbReference type="CDD" id="cd00063">
    <property type="entry name" value="FN3"/>
    <property type="match status" value="9"/>
</dbReference>
<dbReference type="InterPro" id="IPR016187">
    <property type="entry name" value="CTDL_fold"/>
</dbReference>
<evidence type="ECO:0000256" key="1">
    <source>
        <dbReference type="ARBA" id="ARBA00022729"/>
    </source>
</evidence>
<feature type="domain" description="Fibronectin type-III" evidence="10">
    <location>
        <begin position="2285"/>
        <end position="2389"/>
    </location>
</feature>
<feature type="transmembrane region" description="Helical" evidence="6">
    <location>
        <begin position="2568"/>
        <end position="2590"/>
    </location>
</feature>
<dbReference type="Gene3D" id="3.10.100.10">
    <property type="entry name" value="Mannose-Binding Protein A, subunit A"/>
    <property type="match status" value="2"/>
</dbReference>
<feature type="transmembrane region" description="Helical" evidence="6">
    <location>
        <begin position="2499"/>
        <end position="2519"/>
    </location>
</feature>
<keyword evidence="2" id="KW-0677">Repeat</keyword>
<feature type="domain" description="Fibronectin type-III" evidence="10">
    <location>
        <begin position="139"/>
        <end position="243"/>
    </location>
</feature>
<dbReference type="InterPro" id="IPR036116">
    <property type="entry name" value="FN3_sf"/>
</dbReference>
<feature type="transmembrane region" description="Helical" evidence="6">
    <location>
        <begin position="559"/>
        <end position="580"/>
    </location>
</feature>
<dbReference type="Pfam" id="PF00059">
    <property type="entry name" value="Lectin_C"/>
    <property type="match status" value="2"/>
</dbReference>
<dbReference type="SMART" id="SM00034">
    <property type="entry name" value="CLECT"/>
    <property type="match status" value="2"/>
</dbReference>
<dbReference type="PANTHER" id="PTHR23036">
    <property type="entry name" value="CYTOKINE RECEPTOR"/>
    <property type="match status" value="1"/>
</dbReference>
<evidence type="ECO:0000313" key="11">
    <source>
        <dbReference type="EMBL" id="KAK2569609.1"/>
    </source>
</evidence>
<dbReference type="PROSITE" id="PS50853">
    <property type="entry name" value="FN3"/>
    <property type="match status" value="9"/>
</dbReference>
<comment type="caution">
    <text evidence="11">The sequence shown here is derived from an EMBL/GenBank/DDBJ whole genome shotgun (WGS) entry which is preliminary data.</text>
</comment>
<accession>A0AAD9QY19</accession>
<dbReference type="SMART" id="SM00060">
    <property type="entry name" value="FN3"/>
    <property type="match status" value="10"/>
</dbReference>
<proteinExistence type="predicted"/>
<feature type="transmembrane region" description="Helical" evidence="6">
    <location>
        <begin position="842"/>
        <end position="863"/>
    </location>
</feature>
<dbReference type="EMBL" id="JARQWQ010000009">
    <property type="protein sequence ID" value="KAK2569609.1"/>
    <property type="molecule type" value="Genomic_DNA"/>
</dbReference>
<feature type="domain" description="Fibronectin type-III" evidence="10">
    <location>
        <begin position="2100"/>
        <end position="2201"/>
    </location>
</feature>
<keyword evidence="6" id="KW-0812">Transmembrane</keyword>
<evidence type="ECO:0000256" key="5">
    <source>
        <dbReference type="ARBA" id="ARBA00023180"/>
    </source>
</evidence>
<dbReference type="GO" id="GO:0015276">
    <property type="term" value="F:ligand-gated monoatomic ion channel activity"/>
    <property type="evidence" value="ECO:0007669"/>
    <property type="project" value="InterPro"/>
</dbReference>
<dbReference type="InterPro" id="IPR008979">
    <property type="entry name" value="Galactose-bd-like_sf"/>
</dbReference>
<feature type="domain" description="Fibronectin type-III" evidence="10">
    <location>
        <begin position="348"/>
        <end position="449"/>
    </location>
</feature>
<dbReference type="Pfam" id="PF07885">
    <property type="entry name" value="Ion_trans_2"/>
    <property type="match status" value="2"/>
</dbReference>
<feature type="domain" description="Fibronectin type-III" evidence="10">
    <location>
        <begin position="1152"/>
        <end position="1249"/>
    </location>
</feature>
<dbReference type="PANTHER" id="PTHR23036:SF151">
    <property type="entry name" value="FIBRONECTIN TYPE-III DOMAIN-CONTAINING PROTEIN"/>
    <property type="match status" value="1"/>
</dbReference>
<dbReference type="SUPFAM" id="SSF81324">
    <property type="entry name" value="Voltage-gated potassium channels"/>
    <property type="match status" value="2"/>
</dbReference>
<feature type="domain" description="F5/8 type C" evidence="8">
    <location>
        <begin position="1382"/>
        <end position="1525"/>
    </location>
</feature>
<dbReference type="InterPro" id="IPR013099">
    <property type="entry name" value="K_chnl_dom"/>
</dbReference>
<dbReference type="SUPFAM" id="SSF49265">
    <property type="entry name" value="Fibronectin type III"/>
    <property type="match status" value="6"/>
</dbReference>
<organism evidence="11 12">
    <name type="scientific">Acropora cervicornis</name>
    <name type="common">Staghorn coral</name>
    <dbReference type="NCBI Taxonomy" id="6130"/>
    <lineage>
        <taxon>Eukaryota</taxon>
        <taxon>Metazoa</taxon>
        <taxon>Cnidaria</taxon>
        <taxon>Anthozoa</taxon>
        <taxon>Hexacorallia</taxon>
        <taxon>Scleractinia</taxon>
        <taxon>Astrocoeniina</taxon>
        <taxon>Acroporidae</taxon>
        <taxon>Acropora</taxon>
    </lineage>
</organism>
<evidence type="ECO:0000256" key="4">
    <source>
        <dbReference type="ARBA" id="ARBA00023170"/>
    </source>
</evidence>
<feature type="domain" description="Fibronectin type-III" evidence="10">
    <location>
        <begin position="38"/>
        <end position="134"/>
    </location>
</feature>
<evidence type="ECO:0000259" key="9">
    <source>
        <dbReference type="PROSITE" id="PS50041"/>
    </source>
</evidence>
<keyword evidence="6" id="KW-1133">Transmembrane helix</keyword>
<evidence type="ECO:0000259" key="8">
    <source>
        <dbReference type="PROSITE" id="PS50022"/>
    </source>
</evidence>
<evidence type="ECO:0000313" key="12">
    <source>
        <dbReference type="Proteomes" id="UP001249851"/>
    </source>
</evidence>
<dbReference type="SUPFAM" id="SSF49785">
    <property type="entry name" value="Galactose-binding domain-like"/>
    <property type="match status" value="2"/>
</dbReference>
<protein>
    <submittedName>
        <fullName evidence="11">Receptor-type tyrosine-protein phosphatase S</fullName>
    </submittedName>
</protein>
<dbReference type="Pfam" id="PF00754">
    <property type="entry name" value="F5_F8_type_C"/>
    <property type="match status" value="2"/>
</dbReference>
<dbReference type="InterPro" id="IPR003961">
    <property type="entry name" value="FN3_dom"/>
</dbReference>
<feature type="domain" description="Fibronectin type-III" evidence="10">
    <location>
        <begin position="1537"/>
        <end position="1631"/>
    </location>
</feature>
<dbReference type="SUPFAM" id="SSF56436">
    <property type="entry name" value="C-type lectin-like"/>
    <property type="match status" value="2"/>
</dbReference>
<dbReference type="InterPro" id="IPR050379">
    <property type="entry name" value="Type-I_Cytokine_Rcpt"/>
</dbReference>
<dbReference type="PROSITE" id="PS50022">
    <property type="entry name" value="FA58C_3"/>
    <property type="match status" value="2"/>
</dbReference>
<dbReference type="InterPro" id="IPR016186">
    <property type="entry name" value="C-type_lectin-like/link_sf"/>
</dbReference>
<feature type="chain" id="PRO_5042071892" evidence="7">
    <location>
        <begin position="25"/>
        <end position="2850"/>
    </location>
</feature>
<dbReference type="InterPro" id="IPR013783">
    <property type="entry name" value="Ig-like_fold"/>
</dbReference>